<keyword evidence="11" id="KW-0413">Isomerase</keyword>
<evidence type="ECO:0000256" key="10">
    <source>
        <dbReference type="ARBA" id="ARBA00023204"/>
    </source>
</evidence>
<dbReference type="PROSITE" id="PS51192">
    <property type="entry name" value="HELICASE_ATP_BIND_1"/>
    <property type="match status" value="1"/>
</dbReference>
<evidence type="ECO:0000256" key="14">
    <source>
        <dbReference type="ARBA" id="ARBA00048988"/>
    </source>
</evidence>
<dbReference type="Proteomes" id="UP000003571">
    <property type="component" value="Unassembled WGS sequence"/>
</dbReference>
<dbReference type="EMBL" id="AGRW01000042">
    <property type="protein sequence ID" value="EIC02145.1"/>
    <property type="molecule type" value="Genomic_DNA"/>
</dbReference>
<evidence type="ECO:0000256" key="4">
    <source>
        <dbReference type="ARBA" id="ARBA00022763"/>
    </source>
</evidence>
<accession>H7EJM5</accession>
<evidence type="ECO:0000256" key="12">
    <source>
        <dbReference type="ARBA" id="ARBA00034617"/>
    </source>
</evidence>
<dbReference type="GO" id="GO:0005524">
    <property type="term" value="F:ATP binding"/>
    <property type="evidence" value="ECO:0007669"/>
    <property type="project" value="UniProtKB-KW"/>
</dbReference>
<dbReference type="PROSITE" id="PS51194">
    <property type="entry name" value="HELICASE_CTER"/>
    <property type="match status" value="1"/>
</dbReference>
<evidence type="ECO:0000259" key="17">
    <source>
        <dbReference type="PROSITE" id="PS51194"/>
    </source>
</evidence>
<dbReference type="GO" id="GO:0006281">
    <property type="term" value="P:DNA repair"/>
    <property type="evidence" value="ECO:0007669"/>
    <property type="project" value="UniProtKB-UniRule"/>
</dbReference>
<dbReference type="InterPro" id="IPR004609">
    <property type="entry name" value="ATP-dep_DNA_helicase_RecG"/>
</dbReference>
<dbReference type="STRING" id="907348.TresaDRAFT_2125"/>
<dbReference type="InterPro" id="IPR047112">
    <property type="entry name" value="RecG/Mfd"/>
</dbReference>
<dbReference type="NCBIfam" id="NF008165">
    <property type="entry name" value="PRK10917.1-3"/>
    <property type="match status" value="1"/>
</dbReference>
<evidence type="ECO:0000256" key="8">
    <source>
        <dbReference type="ARBA" id="ARBA00023125"/>
    </source>
</evidence>
<keyword evidence="8" id="KW-0238">DNA-binding</keyword>
<keyword evidence="9 15" id="KW-0233">DNA recombination</keyword>
<dbReference type="PANTHER" id="PTHR47964">
    <property type="entry name" value="ATP-DEPENDENT DNA HELICASE HOMOLOG RECG, CHLOROPLASTIC"/>
    <property type="match status" value="1"/>
</dbReference>
<proteinExistence type="inferred from homology"/>
<evidence type="ECO:0000256" key="6">
    <source>
        <dbReference type="ARBA" id="ARBA00022806"/>
    </source>
</evidence>
<dbReference type="GO" id="GO:0016887">
    <property type="term" value="F:ATP hydrolysis activity"/>
    <property type="evidence" value="ECO:0007669"/>
    <property type="project" value="RHEA"/>
</dbReference>
<evidence type="ECO:0000256" key="2">
    <source>
        <dbReference type="ARBA" id="ARBA00017846"/>
    </source>
</evidence>
<comment type="catalytic activity">
    <reaction evidence="12 15">
        <text>Couples ATP hydrolysis with the unwinding of duplex DNA by translocating in the 3'-5' direction.</text>
        <dbReference type="EC" id="5.6.2.4"/>
    </reaction>
</comment>
<dbReference type="Pfam" id="PF00270">
    <property type="entry name" value="DEAD"/>
    <property type="match status" value="1"/>
</dbReference>
<dbReference type="PANTHER" id="PTHR47964:SF1">
    <property type="entry name" value="ATP-DEPENDENT DNA HELICASE HOMOLOG RECG, CHLOROPLASTIC"/>
    <property type="match status" value="1"/>
</dbReference>
<dbReference type="SUPFAM" id="SSF52540">
    <property type="entry name" value="P-loop containing nucleoside triphosphate hydrolases"/>
    <property type="match status" value="1"/>
</dbReference>
<keyword evidence="19" id="KW-1185">Reference proteome</keyword>
<dbReference type="SMART" id="SM00487">
    <property type="entry name" value="DEXDc"/>
    <property type="match status" value="1"/>
</dbReference>
<dbReference type="AlphaFoldDB" id="H7EJM5"/>
<evidence type="ECO:0000256" key="11">
    <source>
        <dbReference type="ARBA" id="ARBA00023235"/>
    </source>
</evidence>
<dbReference type="Pfam" id="PF17191">
    <property type="entry name" value="RecG_wedge"/>
    <property type="match status" value="1"/>
</dbReference>
<evidence type="ECO:0000256" key="9">
    <source>
        <dbReference type="ARBA" id="ARBA00023172"/>
    </source>
</evidence>
<feature type="domain" description="Helicase ATP-binding" evidence="16">
    <location>
        <begin position="333"/>
        <end position="502"/>
    </location>
</feature>
<comment type="similarity">
    <text evidence="1 15">Belongs to the helicase family. RecG subfamily.</text>
</comment>
<organism evidence="18 19">
    <name type="scientific">Treponema saccharophilum DSM 2985</name>
    <dbReference type="NCBI Taxonomy" id="907348"/>
    <lineage>
        <taxon>Bacteria</taxon>
        <taxon>Pseudomonadati</taxon>
        <taxon>Spirochaetota</taxon>
        <taxon>Spirochaetia</taxon>
        <taxon>Spirochaetales</taxon>
        <taxon>Treponemataceae</taxon>
        <taxon>Treponema</taxon>
    </lineage>
</organism>
<dbReference type="InterPro" id="IPR001650">
    <property type="entry name" value="Helicase_C-like"/>
</dbReference>
<evidence type="ECO:0000259" key="16">
    <source>
        <dbReference type="PROSITE" id="PS51192"/>
    </source>
</evidence>
<keyword evidence="7 15" id="KW-0067">ATP-binding</keyword>
<keyword evidence="5 15" id="KW-0378">Hydrolase</keyword>
<comment type="catalytic activity">
    <reaction evidence="14 15">
        <text>ATP + H2O = ADP + phosphate + H(+)</text>
        <dbReference type="Rhea" id="RHEA:13065"/>
        <dbReference type="ChEBI" id="CHEBI:15377"/>
        <dbReference type="ChEBI" id="CHEBI:15378"/>
        <dbReference type="ChEBI" id="CHEBI:30616"/>
        <dbReference type="ChEBI" id="CHEBI:43474"/>
        <dbReference type="ChEBI" id="CHEBI:456216"/>
        <dbReference type="EC" id="5.6.2.4"/>
    </reaction>
</comment>
<dbReference type="InterPro" id="IPR033454">
    <property type="entry name" value="RecG_wedge"/>
</dbReference>
<feature type="domain" description="Helicase C-terminal" evidence="17">
    <location>
        <begin position="521"/>
        <end position="687"/>
    </location>
</feature>
<dbReference type="InterPro" id="IPR014001">
    <property type="entry name" value="Helicase_ATP-bd"/>
</dbReference>
<evidence type="ECO:0000256" key="13">
    <source>
        <dbReference type="ARBA" id="ARBA00034808"/>
    </source>
</evidence>
<dbReference type="InterPro" id="IPR027417">
    <property type="entry name" value="P-loop_NTPase"/>
</dbReference>
<name>H7EJM5_9SPIR</name>
<dbReference type="Gene3D" id="3.40.50.300">
    <property type="entry name" value="P-loop containing nucleotide triphosphate hydrolases"/>
    <property type="match status" value="2"/>
</dbReference>
<dbReference type="Pfam" id="PF00271">
    <property type="entry name" value="Helicase_C"/>
    <property type="match status" value="1"/>
</dbReference>
<gene>
    <name evidence="18" type="ORF">TresaDRAFT_2125</name>
</gene>
<dbReference type="eggNOG" id="COG1200">
    <property type="taxonomic scope" value="Bacteria"/>
</dbReference>
<keyword evidence="4 15" id="KW-0227">DNA damage</keyword>
<evidence type="ECO:0000256" key="3">
    <source>
        <dbReference type="ARBA" id="ARBA00022741"/>
    </source>
</evidence>
<dbReference type="Gene3D" id="2.40.50.140">
    <property type="entry name" value="Nucleic acid-binding proteins"/>
    <property type="match status" value="1"/>
</dbReference>
<protein>
    <recommendedName>
        <fullName evidence="2 15">ATP-dependent DNA helicase RecG</fullName>
        <ecNumber evidence="13 15">5.6.2.4</ecNumber>
    </recommendedName>
</protein>
<dbReference type="PATRIC" id="fig|907348.3.peg.1072"/>
<evidence type="ECO:0000313" key="18">
    <source>
        <dbReference type="EMBL" id="EIC02145.1"/>
    </source>
</evidence>
<dbReference type="InterPro" id="IPR045562">
    <property type="entry name" value="RecG_dom3_C"/>
</dbReference>
<reference evidence="18 19" key="1">
    <citation type="submission" date="2011-09" db="EMBL/GenBank/DDBJ databases">
        <title>The draft genome of Treponema saccharophilum DSM 2985.</title>
        <authorList>
            <consortium name="US DOE Joint Genome Institute (JGI-PGF)"/>
            <person name="Lucas S."/>
            <person name="Copeland A."/>
            <person name="Lapidus A."/>
            <person name="Glavina del Rio T."/>
            <person name="Dalin E."/>
            <person name="Tice H."/>
            <person name="Bruce D."/>
            <person name="Goodwin L."/>
            <person name="Pitluck S."/>
            <person name="Peters L."/>
            <person name="Kyrpides N."/>
            <person name="Mavromatis K."/>
            <person name="Ivanova N."/>
            <person name="Markowitz V."/>
            <person name="Cheng J.-F."/>
            <person name="Hugenholtz P."/>
            <person name="Woyke T."/>
            <person name="Wu D."/>
            <person name="Gronow S."/>
            <person name="Wellnitz S."/>
            <person name="Brambilla E."/>
            <person name="Klenk H.-P."/>
            <person name="Eisen J.A."/>
        </authorList>
    </citation>
    <scope>NUCLEOTIDE SEQUENCE [LARGE SCALE GENOMIC DNA]</scope>
    <source>
        <strain evidence="18 19">DSM 2985</strain>
    </source>
</reference>
<dbReference type="GO" id="GO:0006310">
    <property type="term" value="P:DNA recombination"/>
    <property type="evidence" value="ECO:0007669"/>
    <property type="project" value="UniProtKB-UniRule"/>
</dbReference>
<dbReference type="GO" id="GO:0003677">
    <property type="term" value="F:DNA binding"/>
    <property type="evidence" value="ECO:0007669"/>
    <property type="project" value="UniProtKB-KW"/>
</dbReference>
<dbReference type="SMART" id="SM00490">
    <property type="entry name" value="HELICc"/>
    <property type="match status" value="1"/>
</dbReference>
<dbReference type="Pfam" id="PF19833">
    <property type="entry name" value="RecG_dom3_C"/>
    <property type="match status" value="1"/>
</dbReference>
<dbReference type="InterPro" id="IPR011545">
    <property type="entry name" value="DEAD/DEAH_box_helicase_dom"/>
</dbReference>
<comment type="caution">
    <text evidence="18">The sequence shown here is derived from an EMBL/GenBank/DDBJ whole genome shotgun (WGS) entry which is preliminary data.</text>
</comment>
<dbReference type="InterPro" id="IPR012340">
    <property type="entry name" value="NA-bd_OB-fold"/>
</dbReference>
<sequence>MTGISARASLKNGMKSSEILNSVTTIPKVGRSTEELLKRLNIFTIADILHFYPRDYDDRTRKVSLFECLSAAKSGSQAKAHTIAQITEHSWFGYGTMKTLKLTVTDGSAQAELVAFNRPWLEKSLRDGMIIALDGIFSIKYNSLQSSQFEAVKISEGGRLADFVTHPIPNSRVIPIYRQTEGLSSRQISAFIERAIAQYAIGIDDEVPPEIAQKRSLMTKQDALKKIHLPETLQDAMDARRTLIYEELFLFQKEIAHLALMHKGKIPKVNEETGLTEIDEQKKYSDEEFQKTLSPRQLELLGRLPFSPTDDQKSVITQMNIDIDRNYSAAGKSGGRPFSMRALLQGDVGSGKTLVSFFAALRVIDYGGQCALMAPTELLARQHAENAAKTLGSLNVKVAFLTGNINAKGRKPLLSSLAQGDIDIVIGTHALFSKSVVYKDLALVIIDEQHRFGVVQRAAILQKGRDSADATLREPNLLMMSATPIPQTLALTVFGDLDVLTIKTMPNGRKPIRTFLTREGNERNAYEAVRGELRAGHQAYFVYPAIESGEFSEDDKKGMKSAEEMYEFLRTQIYPEFKVGLVHGKVDEDETARILDDFRKNDIQVLVATTVVEVGVDVPNATCIVIEQADCFGLAGLHQLRGRVGRGDAQSYCFLIYRKDITENGIARMKVLYETTDGFKIAEEDLKLRGPGEITGTSQSGELSFKIADPSRDREIMIQARMDAFACVEKEVGIQNQK</sequence>
<dbReference type="GO" id="GO:0043138">
    <property type="term" value="F:3'-5' DNA helicase activity"/>
    <property type="evidence" value="ECO:0007669"/>
    <property type="project" value="UniProtKB-EC"/>
</dbReference>
<evidence type="ECO:0000256" key="7">
    <source>
        <dbReference type="ARBA" id="ARBA00022840"/>
    </source>
</evidence>
<evidence type="ECO:0000256" key="5">
    <source>
        <dbReference type="ARBA" id="ARBA00022801"/>
    </source>
</evidence>
<evidence type="ECO:0000313" key="19">
    <source>
        <dbReference type="Proteomes" id="UP000003571"/>
    </source>
</evidence>
<keyword evidence="6 15" id="KW-0347">Helicase</keyword>
<evidence type="ECO:0000256" key="15">
    <source>
        <dbReference type="RuleBase" id="RU363016"/>
    </source>
</evidence>
<comment type="function">
    <text evidence="15">Plays a critical role in recombination and DNA repair. Helps process Holliday junction intermediates to mature products by catalyzing branch migration. Has replication fork regression activity, unwinds stalled or blocked replication forks to make a HJ that can be resolved. Has a DNA unwinding activity characteristic of a DNA helicase with 3'-5' polarity.</text>
</comment>
<dbReference type="SUPFAM" id="SSF50249">
    <property type="entry name" value="Nucleic acid-binding proteins"/>
    <property type="match status" value="1"/>
</dbReference>
<evidence type="ECO:0000256" key="1">
    <source>
        <dbReference type="ARBA" id="ARBA00007504"/>
    </source>
</evidence>
<keyword evidence="10 15" id="KW-0234">DNA repair</keyword>
<dbReference type="NCBIfam" id="TIGR00643">
    <property type="entry name" value="recG"/>
    <property type="match status" value="1"/>
</dbReference>
<dbReference type="EC" id="5.6.2.4" evidence="13 15"/>
<keyword evidence="3 15" id="KW-0547">Nucleotide-binding</keyword>